<keyword evidence="3" id="KW-1185">Reference proteome</keyword>
<name>A0A9N9NSV4_9GLOM</name>
<dbReference type="EMBL" id="CAJVQA010019189">
    <property type="protein sequence ID" value="CAG8757868.1"/>
    <property type="molecule type" value="Genomic_DNA"/>
</dbReference>
<comment type="caution">
    <text evidence="2">The sequence shown here is derived from an EMBL/GenBank/DDBJ whole genome shotgun (WGS) entry which is preliminary data.</text>
</comment>
<dbReference type="AlphaFoldDB" id="A0A9N9NSV4"/>
<evidence type="ECO:0000313" key="2">
    <source>
        <dbReference type="EMBL" id="CAG8757868.1"/>
    </source>
</evidence>
<reference evidence="2" key="1">
    <citation type="submission" date="2021-06" db="EMBL/GenBank/DDBJ databases">
        <authorList>
            <person name="Kallberg Y."/>
            <person name="Tangrot J."/>
            <person name="Rosling A."/>
        </authorList>
    </citation>
    <scope>NUCLEOTIDE SEQUENCE</scope>
    <source>
        <strain evidence="2">FL966</strain>
    </source>
</reference>
<evidence type="ECO:0000313" key="3">
    <source>
        <dbReference type="Proteomes" id="UP000789759"/>
    </source>
</evidence>
<organism evidence="2 3">
    <name type="scientific">Cetraspora pellucida</name>
    <dbReference type="NCBI Taxonomy" id="1433469"/>
    <lineage>
        <taxon>Eukaryota</taxon>
        <taxon>Fungi</taxon>
        <taxon>Fungi incertae sedis</taxon>
        <taxon>Mucoromycota</taxon>
        <taxon>Glomeromycotina</taxon>
        <taxon>Glomeromycetes</taxon>
        <taxon>Diversisporales</taxon>
        <taxon>Gigasporaceae</taxon>
        <taxon>Cetraspora</taxon>
    </lineage>
</organism>
<accession>A0A9N9NSV4</accession>
<proteinExistence type="predicted"/>
<gene>
    <name evidence="2" type="ORF">CPELLU_LOCUS15114</name>
</gene>
<protein>
    <submittedName>
        <fullName evidence="2">12178_t:CDS:1</fullName>
    </submittedName>
</protein>
<feature type="coiled-coil region" evidence="1">
    <location>
        <begin position="28"/>
        <end position="274"/>
    </location>
</feature>
<dbReference type="OrthoDB" id="10416435at2759"/>
<keyword evidence="1" id="KW-0175">Coiled coil</keyword>
<dbReference type="Proteomes" id="UP000789759">
    <property type="component" value="Unassembled WGS sequence"/>
</dbReference>
<evidence type="ECO:0000256" key="1">
    <source>
        <dbReference type="SAM" id="Coils"/>
    </source>
</evidence>
<sequence>CEPSKKSKTTKGIIYDDVNDRFIDIKSIDAYEERNTILQTENKDLKEQLTKVQNDLQNKEEEFNELKRASQKSSDDHLLSLQNLKETLDTEVNKLNNFQEDLVQAKKHNQSLKEQLIKVQKDIQTKEEELNELKKANEKTLEDYNLTLQKLNVSQDDLAQIKNNNVLLKEQLVKVQNDVQSKEEELNELKMANEKALEVYDLTLQRLNDSQENLAQTKNDNELLKEQLVKSQKSKKIPKNIANEKALKASICKLNNSQKELSHVKRNTQKLQLEKSLLEKSIFNYQQALQSIKVELNRTKVQLSKKGLNNQIKKPAAEIAIYKIYDKLKEDELNIKLIYY</sequence>
<feature type="non-terminal residue" evidence="2">
    <location>
        <position position="340"/>
    </location>
</feature>
<dbReference type="SUPFAM" id="SSF57997">
    <property type="entry name" value="Tropomyosin"/>
    <property type="match status" value="1"/>
</dbReference>